<name>A0A067N4Q2_BOTB1</name>
<dbReference type="HOGENOM" id="CLU_1578259_0_0_1"/>
<keyword evidence="1" id="KW-1133">Transmembrane helix</keyword>
<sequence>MINRCIYHQGPTIRLRCACVAIRKSDPLFPEAVFHGHYAHLYHCTHCGRNWVLTRPYANSQYWPRMRAVAFSYHYTQRRGKGCLYVEAQAFGAERNCRRPRWGVGCCEDGVGGWFYSVSLIFVHTVACLRLLKCERKRSYRELKACVLLCFCQLECWPPESTSTLRSAT</sequence>
<dbReference type="InParanoid" id="A0A067N4Q2"/>
<dbReference type="Proteomes" id="UP000027195">
    <property type="component" value="Unassembled WGS sequence"/>
</dbReference>
<proteinExistence type="predicted"/>
<keyword evidence="1" id="KW-0472">Membrane</keyword>
<accession>A0A067N4Q2</accession>
<evidence type="ECO:0000256" key="1">
    <source>
        <dbReference type="SAM" id="Phobius"/>
    </source>
</evidence>
<gene>
    <name evidence="2" type="ORF">BOTBODRAFT_217779</name>
</gene>
<feature type="transmembrane region" description="Helical" evidence="1">
    <location>
        <begin position="114"/>
        <end position="132"/>
    </location>
</feature>
<keyword evidence="3" id="KW-1185">Reference proteome</keyword>
<dbReference type="EMBL" id="KL198016">
    <property type="protein sequence ID" value="KDQ21940.1"/>
    <property type="molecule type" value="Genomic_DNA"/>
</dbReference>
<organism evidence="2 3">
    <name type="scientific">Botryobasidium botryosum (strain FD-172 SS1)</name>
    <dbReference type="NCBI Taxonomy" id="930990"/>
    <lineage>
        <taxon>Eukaryota</taxon>
        <taxon>Fungi</taxon>
        <taxon>Dikarya</taxon>
        <taxon>Basidiomycota</taxon>
        <taxon>Agaricomycotina</taxon>
        <taxon>Agaricomycetes</taxon>
        <taxon>Cantharellales</taxon>
        <taxon>Botryobasidiaceae</taxon>
        <taxon>Botryobasidium</taxon>
    </lineage>
</organism>
<evidence type="ECO:0000313" key="2">
    <source>
        <dbReference type="EMBL" id="KDQ21940.1"/>
    </source>
</evidence>
<evidence type="ECO:0000313" key="3">
    <source>
        <dbReference type="Proteomes" id="UP000027195"/>
    </source>
</evidence>
<keyword evidence="1" id="KW-0812">Transmembrane</keyword>
<protein>
    <submittedName>
        <fullName evidence="2">Uncharacterized protein</fullName>
    </submittedName>
</protein>
<reference evidence="3" key="1">
    <citation type="journal article" date="2014" name="Proc. Natl. Acad. Sci. U.S.A.">
        <title>Extensive sampling of basidiomycete genomes demonstrates inadequacy of the white-rot/brown-rot paradigm for wood decay fungi.</title>
        <authorList>
            <person name="Riley R."/>
            <person name="Salamov A.A."/>
            <person name="Brown D.W."/>
            <person name="Nagy L.G."/>
            <person name="Floudas D."/>
            <person name="Held B.W."/>
            <person name="Levasseur A."/>
            <person name="Lombard V."/>
            <person name="Morin E."/>
            <person name="Otillar R."/>
            <person name="Lindquist E.A."/>
            <person name="Sun H."/>
            <person name="LaButti K.M."/>
            <person name="Schmutz J."/>
            <person name="Jabbour D."/>
            <person name="Luo H."/>
            <person name="Baker S.E."/>
            <person name="Pisabarro A.G."/>
            <person name="Walton J.D."/>
            <person name="Blanchette R.A."/>
            <person name="Henrissat B."/>
            <person name="Martin F."/>
            <person name="Cullen D."/>
            <person name="Hibbett D.S."/>
            <person name="Grigoriev I.V."/>
        </authorList>
    </citation>
    <scope>NUCLEOTIDE SEQUENCE [LARGE SCALE GENOMIC DNA]</scope>
    <source>
        <strain evidence="3">FD-172 SS1</strain>
    </source>
</reference>
<dbReference type="AlphaFoldDB" id="A0A067N4Q2"/>